<dbReference type="AlphaFoldDB" id="H3ZNU2"/>
<reference evidence="2 3" key="1">
    <citation type="journal article" date="2012" name="J. Bacteriol.">
        <title>Genome sequence of the model hyperthermophilic archaeon Thermococcus litoralis NS-C.</title>
        <authorList>
            <person name="Gardner A.F."/>
            <person name="Kumar S."/>
            <person name="Perler F.B."/>
        </authorList>
    </citation>
    <scope>NUCLEOTIDE SEQUENCE [LARGE SCALE GENOMIC DNA]</scope>
    <source>
        <strain evidence="3">ATCC 51850 / DSM 5473 / JCM 8560 / NS-C</strain>
    </source>
</reference>
<organism evidence="2 3">
    <name type="scientific">Thermococcus litoralis (strain ATCC 51850 / DSM 5473 / JCM 8560 / NS-C)</name>
    <dbReference type="NCBI Taxonomy" id="523849"/>
    <lineage>
        <taxon>Archaea</taxon>
        <taxon>Methanobacteriati</taxon>
        <taxon>Methanobacteriota</taxon>
        <taxon>Thermococci</taxon>
        <taxon>Thermococcales</taxon>
        <taxon>Thermococcaceae</taxon>
        <taxon>Thermococcus</taxon>
    </lineage>
</organism>
<gene>
    <name evidence="2" type="ORF">OCC_12531</name>
</gene>
<feature type="transmembrane region" description="Helical" evidence="1">
    <location>
        <begin position="96"/>
        <end position="116"/>
    </location>
</feature>
<dbReference type="OrthoDB" id="101069at2157"/>
<evidence type="ECO:0000256" key="1">
    <source>
        <dbReference type="SAM" id="Phobius"/>
    </source>
</evidence>
<keyword evidence="1" id="KW-0472">Membrane</keyword>
<evidence type="ECO:0008006" key="4">
    <source>
        <dbReference type="Google" id="ProtNLM"/>
    </source>
</evidence>
<feature type="transmembrane region" description="Helical" evidence="1">
    <location>
        <begin position="65"/>
        <end position="84"/>
    </location>
</feature>
<dbReference type="STRING" id="523849.OCC_12531"/>
<accession>H3ZNU2</accession>
<dbReference type="HOGENOM" id="CLU_2079545_0_0_2"/>
<feature type="transmembrane region" description="Helical" evidence="1">
    <location>
        <begin position="35"/>
        <end position="53"/>
    </location>
</feature>
<protein>
    <recommendedName>
        <fullName evidence="4">DUF2306 domain-containing protein</fullName>
    </recommendedName>
</protein>
<dbReference type="EMBL" id="CP006670">
    <property type="protein sequence ID" value="EHR78401.1"/>
    <property type="molecule type" value="Genomic_DNA"/>
</dbReference>
<dbReference type="PaxDb" id="523849-OCC_12531"/>
<evidence type="ECO:0000313" key="2">
    <source>
        <dbReference type="EMBL" id="EHR78401.1"/>
    </source>
</evidence>
<dbReference type="KEGG" id="tlt:OCC_12531"/>
<proteinExistence type="predicted"/>
<keyword evidence="1" id="KW-1133">Transmembrane helix</keyword>
<name>H3ZNU2_THELN</name>
<sequence length="117" mass="13479">MEPFQIHAVVQTTALLFFLLGIYYARRHKRRWHHFFVYSAVGLLTIGVAYMLYTIGGVPSIHGKFGLFVYLYVLFAATSGRLFWGRKIKRNTHKLIALSAVLLLAIQIMLALYLYVL</sequence>
<keyword evidence="1" id="KW-0812">Transmembrane</keyword>
<keyword evidence="3" id="KW-1185">Reference proteome</keyword>
<dbReference type="Proteomes" id="UP000015502">
    <property type="component" value="Chromosome"/>
</dbReference>
<evidence type="ECO:0000313" key="3">
    <source>
        <dbReference type="Proteomes" id="UP000015502"/>
    </source>
</evidence>
<feature type="transmembrane region" description="Helical" evidence="1">
    <location>
        <begin position="6"/>
        <end position="23"/>
    </location>
</feature>